<gene>
    <name evidence="8" type="ORF">CQW23_22718</name>
</gene>
<dbReference type="InterPro" id="IPR042197">
    <property type="entry name" value="Apaf_helical"/>
</dbReference>
<dbReference type="Gene3D" id="1.10.8.430">
    <property type="entry name" value="Helical domain of apoptotic protease-activating factors"/>
    <property type="match status" value="1"/>
</dbReference>
<dbReference type="GO" id="GO:0043531">
    <property type="term" value="F:ADP binding"/>
    <property type="evidence" value="ECO:0007669"/>
    <property type="project" value="InterPro"/>
</dbReference>
<keyword evidence="9" id="KW-1185">Reference proteome</keyword>
<dbReference type="FunFam" id="1.10.10.10:FF:000322">
    <property type="entry name" value="Probable disease resistance protein At1g63360"/>
    <property type="match status" value="1"/>
</dbReference>
<dbReference type="InterPro" id="IPR036388">
    <property type="entry name" value="WH-like_DNA-bd_sf"/>
</dbReference>
<protein>
    <recommendedName>
        <fullName evidence="7">Disease resistance protein winged helix domain-containing protein</fullName>
    </recommendedName>
</protein>
<dbReference type="SUPFAM" id="SSF52540">
    <property type="entry name" value="P-loop containing nucleoside triphosphate hydrolases"/>
    <property type="match status" value="1"/>
</dbReference>
<evidence type="ECO:0000256" key="2">
    <source>
        <dbReference type="ARBA" id="ARBA00022614"/>
    </source>
</evidence>
<evidence type="ECO:0000256" key="6">
    <source>
        <dbReference type="ARBA" id="ARBA00022840"/>
    </source>
</evidence>
<evidence type="ECO:0000256" key="3">
    <source>
        <dbReference type="ARBA" id="ARBA00022737"/>
    </source>
</evidence>
<dbReference type="PANTHER" id="PTHR36766:SF40">
    <property type="entry name" value="DISEASE RESISTANCE PROTEIN RGA3"/>
    <property type="match status" value="1"/>
</dbReference>
<dbReference type="STRING" id="33114.A0A2G2W1N5"/>
<dbReference type="AlphaFoldDB" id="A0A2G2W1N5"/>
<evidence type="ECO:0000313" key="9">
    <source>
        <dbReference type="Proteomes" id="UP000224567"/>
    </source>
</evidence>
<keyword evidence="4" id="KW-0547">Nucleotide-binding</keyword>
<keyword evidence="5" id="KW-0611">Plant defense</keyword>
<keyword evidence="2" id="KW-0433">Leucine-rich repeat</keyword>
<dbReference type="Gene3D" id="1.10.10.10">
    <property type="entry name" value="Winged helix-like DNA-binding domain superfamily/Winged helix DNA-binding domain"/>
    <property type="match status" value="1"/>
</dbReference>
<accession>A0A2G2W1N5</accession>
<sequence>MIHNLKMSHRLKAIWRDLDVTAKDKALLNLVERRQQPFLPEPHSVQLNLDRETYLFVPEGEVIGRSDDKKKIVNFFLDSENNDPLKWSNLKNMLIGGAKGSKILLTTCSDMVAEVSGSVHQHKLGAFLEEEPWTLFEKITFECNREHGDLNLVERGKEIMRECRGVPLAIRLVGILLRFKRTGDEWMYFKNQDSSSITRGGNKVMSILRLSYNYLLRYLKICFAYCSFFPKDFKIQRFYLVDMWIAQGFIKPISCNKDKLEDVANSYFMYLLRRSFFQEHESFMQFYKMHDLIHDLAKEVADGELFSIIKAEDTKIVPDQTLHASCLFEIDGSSTFPNSFYRKHLKLRTFIYLNDSSFNFRENDFKFFPFERSISTSPADKIYASIFTLPNTITKLHNLQVQKLDRCYELEKLPRDIWRLMSLRRLVCQGYCSLTHILPGLSQLTSLMHLDFDGCSSLEDMPAGQLTSLRMLPSFIIGKESCISGQASDTWNELKGLVDLRNSLSIKFLGHVRAIGERTLIGVVKRMKHLRQLSVEFEYANQDDVGSPAASQKH</sequence>
<feature type="domain" description="Disease resistance protein winged helix" evidence="7">
    <location>
        <begin position="229"/>
        <end position="297"/>
    </location>
</feature>
<dbReference type="GO" id="GO:0006952">
    <property type="term" value="P:defense response"/>
    <property type="evidence" value="ECO:0007669"/>
    <property type="project" value="UniProtKB-KW"/>
</dbReference>
<dbReference type="GO" id="GO:0005524">
    <property type="term" value="F:ATP binding"/>
    <property type="evidence" value="ECO:0007669"/>
    <property type="project" value="UniProtKB-KW"/>
</dbReference>
<dbReference type="Pfam" id="PF23559">
    <property type="entry name" value="WHD_DRP"/>
    <property type="match status" value="1"/>
</dbReference>
<dbReference type="PANTHER" id="PTHR36766">
    <property type="entry name" value="PLANT BROAD-SPECTRUM MILDEW RESISTANCE PROTEIN RPW8"/>
    <property type="match status" value="1"/>
</dbReference>
<dbReference type="InterPro" id="IPR027417">
    <property type="entry name" value="P-loop_NTPase"/>
</dbReference>
<evidence type="ECO:0000313" key="8">
    <source>
        <dbReference type="EMBL" id="PHT39145.1"/>
    </source>
</evidence>
<dbReference type="Gene3D" id="3.80.10.10">
    <property type="entry name" value="Ribonuclease Inhibitor"/>
    <property type="match status" value="1"/>
</dbReference>
<proteinExistence type="inferred from homology"/>
<name>A0A2G2W1N5_CAPBA</name>
<dbReference type="InterPro" id="IPR058922">
    <property type="entry name" value="WHD_DRP"/>
</dbReference>
<organism evidence="8 9">
    <name type="scientific">Capsicum baccatum</name>
    <name type="common">Peruvian pepper</name>
    <dbReference type="NCBI Taxonomy" id="33114"/>
    <lineage>
        <taxon>Eukaryota</taxon>
        <taxon>Viridiplantae</taxon>
        <taxon>Streptophyta</taxon>
        <taxon>Embryophyta</taxon>
        <taxon>Tracheophyta</taxon>
        <taxon>Spermatophyta</taxon>
        <taxon>Magnoliopsida</taxon>
        <taxon>eudicotyledons</taxon>
        <taxon>Gunneridae</taxon>
        <taxon>Pentapetalae</taxon>
        <taxon>asterids</taxon>
        <taxon>lamiids</taxon>
        <taxon>Solanales</taxon>
        <taxon>Solanaceae</taxon>
        <taxon>Solanoideae</taxon>
        <taxon>Capsiceae</taxon>
        <taxon>Capsicum</taxon>
    </lineage>
</organism>
<dbReference type="EMBL" id="MLFT02000009">
    <property type="protein sequence ID" value="PHT39145.1"/>
    <property type="molecule type" value="Genomic_DNA"/>
</dbReference>
<reference evidence="8 9" key="1">
    <citation type="journal article" date="2017" name="Genome Biol.">
        <title>New reference genome sequences of hot pepper reveal the massive evolution of plant disease-resistance genes by retroduplication.</title>
        <authorList>
            <person name="Kim S."/>
            <person name="Park J."/>
            <person name="Yeom S.I."/>
            <person name="Kim Y.M."/>
            <person name="Seo E."/>
            <person name="Kim K.T."/>
            <person name="Kim M.S."/>
            <person name="Lee J.M."/>
            <person name="Cheong K."/>
            <person name="Shin H.S."/>
            <person name="Kim S.B."/>
            <person name="Han K."/>
            <person name="Lee J."/>
            <person name="Park M."/>
            <person name="Lee H.A."/>
            <person name="Lee H.Y."/>
            <person name="Lee Y."/>
            <person name="Oh S."/>
            <person name="Lee J.H."/>
            <person name="Choi E."/>
            <person name="Choi E."/>
            <person name="Lee S.E."/>
            <person name="Jeon J."/>
            <person name="Kim H."/>
            <person name="Choi G."/>
            <person name="Song H."/>
            <person name="Lee J."/>
            <person name="Lee S.C."/>
            <person name="Kwon J.K."/>
            <person name="Lee H.Y."/>
            <person name="Koo N."/>
            <person name="Hong Y."/>
            <person name="Kim R.W."/>
            <person name="Kang W.H."/>
            <person name="Huh J.H."/>
            <person name="Kang B.C."/>
            <person name="Yang T.J."/>
            <person name="Lee Y.H."/>
            <person name="Bennetzen J.L."/>
            <person name="Choi D."/>
        </authorList>
    </citation>
    <scope>NUCLEOTIDE SEQUENCE [LARGE SCALE GENOMIC DNA]</scope>
    <source>
        <strain evidence="9">cv. PBC81</strain>
    </source>
</reference>
<reference evidence="9" key="2">
    <citation type="journal article" date="2017" name="J. Anim. Genet.">
        <title>Multiple reference genome sequences of hot pepper reveal the massive evolution of plant disease resistance genes by retroduplication.</title>
        <authorList>
            <person name="Kim S."/>
            <person name="Park J."/>
            <person name="Yeom S.-I."/>
            <person name="Kim Y.-M."/>
            <person name="Seo E."/>
            <person name="Kim K.-T."/>
            <person name="Kim M.-S."/>
            <person name="Lee J.M."/>
            <person name="Cheong K."/>
            <person name="Shin H.-S."/>
            <person name="Kim S.-B."/>
            <person name="Han K."/>
            <person name="Lee J."/>
            <person name="Park M."/>
            <person name="Lee H.-A."/>
            <person name="Lee H.-Y."/>
            <person name="Lee Y."/>
            <person name="Oh S."/>
            <person name="Lee J.H."/>
            <person name="Choi E."/>
            <person name="Choi E."/>
            <person name="Lee S.E."/>
            <person name="Jeon J."/>
            <person name="Kim H."/>
            <person name="Choi G."/>
            <person name="Song H."/>
            <person name="Lee J."/>
            <person name="Lee S.-C."/>
            <person name="Kwon J.-K."/>
            <person name="Lee H.-Y."/>
            <person name="Koo N."/>
            <person name="Hong Y."/>
            <person name="Kim R.W."/>
            <person name="Kang W.-H."/>
            <person name="Huh J.H."/>
            <person name="Kang B.-C."/>
            <person name="Yang T.-J."/>
            <person name="Lee Y.-H."/>
            <person name="Bennetzen J.L."/>
            <person name="Choi D."/>
        </authorList>
    </citation>
    <scope>NUCLEOTIDE SEQUENCE [LARGE SCALE GENOMIC DNA]</scope>
    <source>
        <strain evidence="9">cv. PBC81</strain>
    </source>
</reference>
<comment type="caution">
    <text evidence="8">The sequence shown here is derived from an EMBL/GenBank/DDBJ whole genome shotgun (WGS) entry which is preliminary data.</text>
</comment>
<dbReference type="InterPro" id="IPR032675">
    <property type="entry name" value="LRR_dom_sf"/>
</dbReference>
<dbReference type="SUPFAM" id="SSF52058">
    <property type="entry name" value="L domain-like"/>
    <property type="match status" value="1"/>
</dbReference>
<dbReference type="Proteomes" id="UP000224567">
    <property type="component" value="Unassembled WGS sequence"/>
</dbReference>
<evidence type="ECO:0000256" key="4">
    <source>
        <dbReference type="ARBA" id="ARBA00022741"/>
    </source>
</evidence>
<evidence type="ECO:0000259" key="7">
    <source>
        <dbReference type="Pfam" id="PF23559"/>
    </source>
</evidence>
<comment type="similarity">
    <text evidence="1">Belongs to the disease resistance NB-LRR family.</text>
</comment>
<keyword evidence="3" id="KW-0677">Repeat</keyword>
<dbReference type="OrthoDB" id="2973320at2759"/>
<keyword evidence="6" id="KW-0067">ATP-binding</keyword>
<evidence type="ECO:0000256" key="5">
    <source>
        <dbReference type="ARBA" id="ARBA00022821"/>
    </source>
</evidence>
<evidence type="ECO:0000256" key="1">
    <source>
        <dbReference type="ARBA" id="ARBA00008894"/>
    </source>
</evidence>